<comment type="caution">
    <text evidence="2">The sequence shown here is derived from an EMBL/GenBank/DDBJ whole genome shotgun (WGS) entry which is preliminary data.</text>
</comment>
<evidence type="ECO:0000256" key="1">
    <source>
        <dbReference type="SAM" id="SignalP"/>
    </source>
</evidence>
<dbReference type="EMBL" id="BAABGZ010000082">
    <property type="protein sequence ID" value="GAA4370962.1"/>
    <property type="molecule type" value="Genomic_DNA"/>
</dbReference>
<keyword evidence="3" id="KW-1185">Reference proteome</keyword>
<name>A0ABP8ITH4_9BACT</name>
<evidence type="ECO:0000313" key="2">
    <source>
        <dbReference type="EMBL" id="GAA4370962.1"/>
    </source>
</evidence>
<sequence>MTTSFTLNGLWAIGAGAACLLLSASAARAQSIGIGTDVPHPAAALDIAASGKGLLIPRLDSAARVAIASPPDGLMVFQTNFRKGFWYAIGGSWVHIPSSVTAPADNLGNHQATQPLAFQTADGDKILLTTAGAGGSRISHVGGGQLAYYAGLSQQTGFNTGTHRFFTSRPGGGYDEHLRISSSGQVWVLNSLAIDQAGANTGLTNGLQLGGTGSLSGLASNRVSGSANRFGLDLYTNFEPRLSVVSGGNVGIGTQSPGTRLEVNGTAYVNAENNGFVVDEGGQRRVGLMKYAGREGGIWRAINQRFEIGRVNVFDLTTATGSNQFVTDLYVGGDGRVGVGTTAPVERLDVSGRISTDNIVLRNFSAHQSTLLAIRGTDGALGQPHTTTGNQVTAATGGAYSWTWTHNLGFKPLVMVTAEAINPGSSRPNAAVSYEHLDDNRVRLWLYNNGVVMDFKIHAVIIR</sequence>
<reference evidence="3" key="1">
    <citation type="journal article" date="2019" name="Int. J. Syst. Evol. Microbiol.">
        <title>The Global Catalogue of Microorganisms (GCM) 10K type strain sequencing project: providing services to taxonomists for standard genome sequencing and annotation.</title>
        <authorList>
            <consortium name="The Broad Institute Genomics Platform"/>
            <consortium name="The Broad Institute Genome Sequencing Center for Infectious Disease"/>
            <person name="Wu L."/>
            <person name="Ma J."/>
        </authorList>
    </citation>
    <scope>NUCLEOTIDE SEQUENCE [LARGE SCALE GENOMIC DNA]</scope>
    <source>
        <strain evidence="3">JCM 17923</strain>
    </source>
</reference>
<feature type="chain" id="PRO_5045552272" evidence="1">
    <location>
        <begin position="30"/>
        <end position="463"/>
    </location>
</feature>
<accession>A0ABP8ITH4</accession>
<keyword evidence="1" id="KW-0732">Signal</keyword>
<proteinExistence type="predicted"/>
<gene>
    <name evidence="2" type="ORF">GCM10023185_45970</name>
</gene>
<organism evidence="2 3">
    <name type="scientific">Hymenobacter saemangeumensis</name>
    <dbReference type="NCBI Taxonomy" id="1084522"/>
    <lineage>
        <taxon>Bacteria</taxon>
        <taxon>Pseudomonadati</taxon>
        <taxon>Bacteroidota</taxon>
        <taxon>Cytophagia</taxon>
        <taxon>Cytophagales</taxon>
        <taxon>Hymenobacteraceae</taxon>
        <taxon>Hymenobacter</taxon>
    </lineage>
</organism>
<dbReference type="RefSeq" id="WP_345238515.1">
    <property type="nucleotide sequence ID" value="NZ_BAABGZ010000082.1"/>
</dbReference>
<evidence type="ECO:0000313" key="3">
    <source>
        <dbReference type="Proteomes" id="UP001501153"/>
    </source>
</evidence>
<protein>
    <submittedName>
        <fullName evidence="2">Uncharacterized protein</fullName>
    </submittedName>
</protein>
<feature type="signal peptide" evidence="1">
    <location>
        <begin position="1"/>
        <end position="29"/>
    </location>
</feature>
<dbReference type="Proteomes" id="UP001501153">
    <property type="component" value="Unassembled WGS sequence"/>
</dbReference>